<gene>
    <name evidence="2" type="ORF">B296_00012005</name>
</gene>
<evidence type="ECO:0000313" key="3">
    <source>
        <dbReference type="Proteomes" id="UP000287651"/>
    </source>
</evidence>
<accession>A0A427AKP7</accession>
<protein>
    <submittedName>
        <fullName evidence="2">Uncharacterized protein</fullName>
    </submittedName>
</protein>
<dbReference type="InterPro" id="IPR008406">
    <property type="entry name" value="DRM/ARP"/>
</dbReference>
<dbReference type="PANTHER" id="PTHR33565">
    <property type="entry name" value="DORMANCY-ASSOCIATED PROTEIN 1"/>
    <property type="match status" value="1"/>
</dbReference>
<sequence length="186" mass="20026">VMGLLDQLWDDTVAGPRPETVLGRLRKHSSFGLRSNTTTKVDGCGGDEAEGAAAIGVGGSRGSEGGGEEVDVRVTRSIMMKRPAGCPSPGNATPRYGRLSYDCNTKMGDDRSSSNNAVGDVTRRCYRSVPHLHRHYPTNAKGGMICLHPLDSRSPLELKEPKKIDVVINLRLRSRQLSLLALAMGI</sequence>
<proteinExistence type="inferred from homology"/>
<dbReference type="AlphaFoldDB" id="A0A427AKP7"/>
<evidence type="ECO:0000256" key="1">
    <source>
        <dbReference type="ARBA" id="ARBA00010502"/>
    </source>
</evidence>
<name>A0A427AKP7_ENSVE</name>
<dbReference type="Proteomes" id="UP000287651">
    <property type="component" value="Unassembled WGS sequence"/>
</dbReference>
<dbReference type="PANTHER" id="PTHR33565:SF1">
    <property type="entry name" value="DORMANCY-ASSOCIATED PROTEIN HOMOLOG 3"/>
    <property type="match status" value="1"/>
</dbReference>
<feature type="non-terminal residue" evidence="2">
    <location>
        <position position="1"/>
    </location>
</feature>
<organism evidence="2 3">
    <name type="scientific">Ensete ventricosum</name>
    <name type="common">Abyssinian banana</name>
    <name type="synonym">Musa ensete</name>
    <dbReference type="NCBI Taxonomy" id="4639"/>
    <lineage>
        <taxon>Eukaryota</taxon>
        <taxon>Viridiplantae</taxon>
        <taxon>Streptophyta</taxon>
        <taxon>Embryophyta</taxon>
        <taxon>Tracheophyta</taxon>
        <taxon>Spermatophyta</taxon>
        <taxon>Magnoliopsida</taxon>
        <taxon>Liliopsida</taxon>
        <taxon>Zingiberales</taxon>
        <taxon>Musaceae</taxon>
        <taxon>Ensete</taxon>
    </lineage>
</organism>
<comment type="caution">
    <text evidence="2">The sequence shown here is derived from an EMBL/GenBank/DDBJ whole genome shotgun (WGS) entry which is preliminary data.</text>
</comment>
<dbReference type="Pfam" id="PF05564">
    <property type="entry name" value="Auxin_repressed"/>
    <property type="match status" value="1"/>
</dbReference>
<evidence type="ECO:0000313" key="2">
    <source>
        <dbReference type="EMBL" id="RRT76847.1"/>
    </source>
</evidence>
<reference evidence="2 3" key="1">
    <citation type="journal article" date="2014" name="Agronomy (Basel)">
        <title>A Draft Genome Sequence for Ensete ventricosum, the Drought-Tolerant Tree Against Hunger.</title>
        <authorList>
            <person name="Harrison J."/>
            <person name="Moore K.A."/>
            <person name="Paszkiewicz K."/>
            <person name="Jones T."/>
            <person name="Grant M."/>
            <person name="Ambacheew D."/>
            <person name="Muzemil S."/>
            <person name="Studholme D.J."/>
        </authorList>
    </citation>
    <scope>NUCLEOTIDE SEQUENCE [LARGE SCALE GENOMIC DNA]</scope>
</reference>
<comment type="similarity">
    <text evidence="1">Belongs to the DRM1/ARP family.</text>
</comment>
<dbReference type="EMBL" id="AMZH03002079">
    <property type="protein sequence ID" value="RRT76847.1"/>
    <property type="molecule type" value="Genomic_DNA"/>
</dbReference>